<dbReference type="InterPro" id="IPR003736">
    <property type="entry name" value="PAAI_dom"/>
</dbReference>
<gene>
    <name evidence="3" type="ORF">K7C98_01595</name>
</gene>
<dbReference type="SUPFAM" id="SSF54637">
    <property type="entry name" value="Thioesterase/thiol ester dehydrase-isomerase"/>
    <property type="match status" value="1"/>
</dbReference>
<comment type="caution">
    <text evidence="3">The sequence shown here is derived from an EMBL/GenBank/DDBJ whole genome shotgun (WGS) entry which is preliminary data.</text>
</comment>
<accession>A0ABS7TI76</accession>
<evidence type="ECO:0000313" key="4">
    <source>
        <dbReference type="Proteomes" id="UP001139031"/>
    </source>
</evidence>
<keyword evidence="4" id="KW-1185">Reference proteome</keyword>
<keyword evidence="1" id="KW-0378">Hydrolase</keyword>
<dbReference type="EMBL" id="JAIRAU010000001">
    <property type="protein sequence ID" value="MBZ5707933.1"/>
    <property type="molecule type" value="Genomic_DNA"/>
</dbReference>
<evidence type="ECO:0000259" key="2">
    <source>
        <dbReference type="Pfam" id="PF03061"/>
    </source>
</evidence>
<dbReference type="InterPro" id="IPR029069">
    <property type="entry name" value="HotDog_dom_sf"/>
</dbReference>
<dbReference type="PANTHER" id="PTHR43240">
    <property type="entry name" value="1,4-DIHYDROXY-2-NAPHTHOYL-COA THIOESTERASE 1"/>
    <property type="match status" value="1"/>
</dbReference>
<dbReference type="Proteomes" id="UP001139031">
    <property type="component" value="Unassembled WGS sequence"/>
</dbReference>
<dbReference type="Pfam" id="PF03061">
    <property type="entry name" value="4HBT"/>
    <property type="match status" value="1"/>
</dbReference>
<dbReference type="RefSeq" id="WP_224189695.1">
    <property type="nucleotide sequence ID" value="NZ_JAIRAU010000001.1"/>
</dbReference>
<evidence type="ECO:0000313" key="3">
    <source>
        <dbReference type="EMBL" id="MBZ5707933.1"/>
    </source>
</evidence>
<feature type="domain" description="Thioesterase" evidence="2">
    <location>
        <begin position="60"/>
        <end position="133"/>
    </location>
</feature>
<name>A0ABS7TI76_9BACT</name>
<evidence type="ECO:0000256" key="1">
    <source>
        <dbReference type="ARBA" id="ARBA00022801"/>
    </source>
</evidence>
<dbReference type="Gene3D" id="3.10.129.10">
    <property type="entry name" value="Hotdog Thioesterase"/>
    <property type="match status" value="1"/>
</dbReference>
<proteinExistence type="predicted"/>
<dbReference type="PANTHER" id="PTHR43240:SF7">
    <property type="entry name" value="BLR7284 PROTEIN"/>
    <property type="match status" value="1"/>
</dbReference>
<organism evidence="3 4">
    <name type="scientific">Nannocystis pusilla</name>
    <dbReference type="NCBI Taxonomy" id="889268"/>
    <lineage>
        <taxon>Bacteria</taxon>
        <taxon>Pseudomonadati</taxon>
        <taxon>Myxococcota</taxon>
        <taxon>Polyangia</taxon>
        <taxon>Nannocystales</taxon>
        <taxon>Nannocystaceae</taxon>
        <taxon>Nannocystis</taxon>
    </lineage>
</organism>
<dbReference type="InterPro" id="IPR006683">
    <property type="entry name" value="Thioestr_dom"/>
</dbReference>
<dbReference type="NCBIfam" id="TIGR00369">
    <property type="entry name" value="unchar_dom_1"/>
    <property type="match status" value="1"/>
</dbReference>
<dbReference type="CDD" id="cd03443">
    <property type="entry name" value="PaaI_thioesterase"/>
    <property type="match status" value="1"/>
</dbReference>
<protein>
    <submittedName>
        <fullName evidence="3">PaaI family thioesterase</fullName>
    </submittedName>
</protein>
<reference evidence="3" key="1">
    <citation type="submission" date="2021-08" db="EMBL/GenBank/DDBJ databases">
        <authorList>
            <person name="Stevens D.C."/>
        </authorList>
    </citation>
    <scope>NUCLEOTIDE SEQUENCE</scope>
    <source>
        <strain evidence="3">DSM 53165</strain>
    </source>
</reference>
<sequence length="158" mass="17090">MSDQTLDAEELARLRELGQRFMRAVPHNNALGLELRAVGDGRAEIFLPYDARLVGNPETGVLHGGAVSSLMDATCGAAVFQALRKPMAIATLDLRIDYLKPATPGRDVIARAHCYKVTRHVAFVRGVAFHDSEDDPIATSAGTFMLGTRTQSRSEATP</sequence>